<dbReference type="Proteomes" id="UP001153269">
    <property type="component" value="Unassembled WGS sequence"/>
</dbReference>
<evidence type="ECO:0000313" key="3">
    <source>
        <dbReference type="Proteomes" id="UP001153269"/>
    </source>
</evidence>
<sequence>MLEPRRERDRERERERERERRRARLSFEEELTSNNPNLWELLHTLDHILSNSSTWILFKAAAPPVPSPRKEREGDEGHGSTSEGERRQMRSMSLPAFLR</sequence>
<keyword evidence="3" id="KW-1185">Reference proteome</keyword>
<evidence type="ECO:0000256" key="1">
    <source>
        <dbReference type="SAM" id="MobiDB-lite"/>
    </source>
</evidence>
<feature type="region of interest" description="Disordered" evidence="1">
    <location>
        <begin position="63"/>
        <end position="99"/>
    </location>
</feature>
<proteinExistence type="predicted"/>
<feature type="compositionally biased region" description="Basic and acidic residues" evidence="1">
    <location>
        <begin position="68"/>
        <end position="88"/>
    </location>
</feature>
<feature type="compositionally biased region" description="Basic and acidic residues" evidence="1">
    <location>
        <begin position="1"/>
        <end position="20"/>
    </location>
</feature>
<feature type="region of interest" description="Disordered" evidence="1">
    <location>
        <begin position="1"/>
        <end position="23"/>
    </location>
</feature>
<comment type="caution">
    <text evidence="2">The sequence shown here is derived from an EMBL/GenBank/DDBJ whole genome shotgun (WGS) entry which is preliminary data.</text>
</comment>
<protein>
    <submittedName>
        <fullName evidence="2">Uncharacterized protein</fullName>
    </submittedName>
</protein>
<dbReference type="AlphaFoldDB" id="A0A9N7VV38"/>
<evidence type="ECO:0000313" key="2">
    <source>
        <dbReference type="EMBL" id="CAB1459907.1"/>
    </source>
</evidence>
<gene>
    <name evidence="2" type="ORF">PLEPLA_LOCUS47744</name>
</gene>
<accession>A0A9N7VV38</accession>
<organism evidence="2 3">
    <name type="scientific">Pleuronectes platessa</name>
    <name type="common">European plaice</name>
    <dbReference type="NCBI Taxonomy" id="8262"/>
    <lineage>
        <taxon>Eukaryota</taxon>
        <taxon>Metazoa</taxon>
        <taxon>Chordata</taxon>
        <taxon>Craniata</taxon>
        <taxon>Vertebrata</taxon>
        <taxon>Euteleostomi</taxon>
        <taxon>Actinopterygii</taxon>
        <taxon>Neopterygii</taxon>
        <taxon>Teleostei</taxon>
        <taxon>Neoteleostei</taxon>
        <taxon>Acanthomorphata</taxon>
        <taxon>Carangaria</taxon>
        <taxon>Pleuronectiformes</taxon>
        <taxon>Pleuronectoidei</taxon>
        <taxon>Pleuronectidae</taxon>
        <taxon>Pleuronectes</taxon>
    </lineage>
</organism>
<reference evidence="2" key="1">
    <citation type="submission" date="2020-03" db="EMBL/GenBank/DDBJ databases">
        <authorList>
            <person name="Weist P."/>
        </authorList>
    </citation>
    <scope>NUCLEOTIDE SEQUENCE</scope>
</reference>
<name>A0A9N7VV38_PLEPL</name>
<dbReference type="EMBL" id="CADEAL010004451">
    <property type="protein sequence ID" value="CAB1459907.1"/>
    <property type="molecule type" value="Genomic_DNA"/>
</dbReference>